<evidence type="ECO:0000313" key="2">
    <source>
        <dbReference type="Proteomes" id="UP000019248"/>
    </source>
</evidence>
<comment type="caution">
    <text evidence="1">The sequence shown here is derived from an EMBL/GenBank/DDBJ whole genome shotgun (WGS) entry which is preliminary data.</text>
</comment>
<dbReference type="AlphaFoldDB" id="W7DG55"/>
<organism evidence="1 2">
    <name type="scientific">Listeria riparia FSL S10-1204</name>
    <dbReference type="NCBI Taxonomy" id="1265816"/>
    <lineage>
        <taxon>Bacteria</taxon>
        <taxon>Bacillati</taxon>
        <taxon>Bacillota</taxon>
        <taxon>Bacilli</taxon>
        <taxon>Bacillales</taxon>
        <taxon>Listeriaceae</taxon>
        <taxon>Listeria</taxon>
    </lineage>
</organism>
<dbReference type="InterPro" id="IPR010368">
    <property type="entry name" value="Com_YlbF"/>
</dbReference>
<dbReference type="InterPro" id="IPR023378">
    <property type="entry name" value="YheA/YmcA-like_dom_sf"/>
</dbReference>
<reference evidence="1 2" key="1">
    <citation type="journal article" date="2014" name="Int. J. Syst. Evol. Microbiol.">
        <title>Listeria floridensis sp. nov., Listeria aquatica sp. nov., Listeria cornellensis sp. nov., Listeria riparia sp. nov. and Listeria grandensis sp. nov., from agricultural and natural environments.</title>
        <authorList>
            <person name="den Bakker H.C."/>
            <person name="Warchocki S."/>
            <person name="Wright E.M."/>
            <person name="Allred A.F."/>
            <person name="Ahlstrom C."/>
            <person name="Manuel C.S."/>
            <person name="Stasiewicz M.J."/>
            <person name="Burrell A."/>
            <person name="Roof S."/>
            <person name="Strawn L."/>
            <person name="Fortes E.D."/>
            <person name="Nightingale K.K."/>
            <person name="Kephart D."/>
            <person name="Wiedmann M."/>
        </authorList>
    </citation>
    <scope>NUCLEOTIDE SEQUENCE [LARGE SCALE GENOMIC DNA]</scope>
    <source>
        <strain evidence="1 2">FSL S10-1204</strain>
    </source>
</reference>
<proteinExistence type="predicted"/>
<dbReference type="EMBL" id="AODL01000013">
    <property type="protein sequence ID" value="EUJ44283.1"/>
    <property type="molecule type" value="Genomic_DNA"/>
</dbReference>
<evidence type="ECO:0000313" key="1">
    <source>
        <dbReference type="EMBL" id="EUJ44283.1"/>
    </source>
</evidence>
<protein>
    <submittedName>
        <fullName evidence="1">Regulatory protein ylbF</fullName>
    </submittedName>
</protein>
<dbReference type="PANTHER" id="PTHR38448">
    <property type="entry name" value="REGULATORY PROTEIN YLBF-RELATED"/>
    <property type="match status" value="1"/>
</dbReference>
<dbReference type="PANTHER" id="PTHR38448:SF2">
    <property type="entry name" value="REGULATORY PROTEIN YLBF"/>
    <property type="match status" value="1"/>
</dbReference>
<accession>W7DG55</accession>
<dbReference type="Proteomes" id="UP000019248">
    <property type="component" value="Unassembled WGS sequence"/>
</dbReference>
<sequence>MNRVIDLRWKEGGKMLATMENLALLDLSDDLASMILESAEAERYRVCLSQMTNSLQTQQRIERLAKIKEQYDEVQRFGRYHPDYKEVNRLARQYKREVDMDEHVAAFRQAEMDLQSLLDEISFILAGAVSENIKVPTGNPFFETKSACSTGGCGSGGGCGCSA</sequence>
<dbReference type="PATRIC" id="fig|1265816.5.peg.2041"/>
<gene>
    <name evidence="1" type="ORF">PRIP_10317</name>
</gene>
<dbReference type="InterPro" id="IPR052767">
    <property type="entry name" value="Bact_com_dev_regulator"/>
</dbReference>
<dbReference type="SUPFAM" id="SSF158622">
    <property type="entry name" value="YheA/YmcA-like"/>
    <property type="match status" value="1"/>
</dbReference>
<dbReference type="Pfam" id="PF06133">
    <property type="entry name" value="Com_YlbF"/>
    <property type="match status" value="1"/>
</dbReference>
<dbReference type="Gene3D" id="1.20.1500.10">
    <property type="entry name" value="YheA/YmcA-like"/>
    <property type="match status" value="1"/>
</dbReference>
<name>W7DG55_9LIST</name>
<keyword evidence="2" id="KW-1185">Reference proteome</keyword>